<keyword evidence="1" id="KW-0732">Signal</keyword>
<gene>
    <name evidence="2" type="ORF">RhiirA5_416906</name>
</gene>
<feature type="chain" id="PRO_5014949033" evidence="1">
    <location>
        <begin position="25"/>
        <end position="621"/>
    </location>
</feature>
<accession>A0A2N0PNM0</accession>
<reference evidence="2 3" key="1">
    <citation type="submission" date="2016-04" db="EMBL/GenBank/DDBJ databases">
        <title>Genome analyses suggest a sexual origin of heterokaryosis in a supposedly ancient asexual fungus.</title>
        <authorList>
            <person name="Ropars J."/>
            <person name="Sedzielewska K."/>
            <person name="Noel J."/>
            <person name="Charron P."/>
            <person name="Farinelli L."/>
            <person name="Marton T."/>
            <person name="Kruger M."/>
            <person name="Pelin A."/>
            <person name="Brachmann A."/>
            <person name="Corradi N."/>
        </authorList>
    </citation>
    <scope>NUCLEOTIDE SEQUENCE [LARGE SCALE GENOMIC DNA]</scope>
    <source>
        <strain evidence="2 3">A5</strain>
    </source>
</reference>
<dbReference type="VEuPathDB" id="FungiDB:RhiirFUN_000762"/>
<sequence>MKLNHISLFISLSIILLTLSSVKSSIIFEENQPLSAEILRVFNIDCYDDNTMVVRIVRKDPSKFHCFEEYLSIRTIYPNGTVKGFDLPSDTLNMQNMQPFNFCIPPKYSKANPLRFYPIKKNFLFITYAEADDITNPFTYNDWGMVIDLDGVIHSKIKLGPSDENGGIQQIVETVNIFPTGHPLETVATMDGGYALIYPNNTGLTGSKTISTTPLTPQFGIYFLLLGYEKGITQGPFVLYQTLTPINVLLLDCDFTYVGVGQTCIIIANSTQSDKTFIKIDFLSSGTVYNITTFQNINVTDYSIQSLRYGGYFTYYLVRNSDKKNFNIYGYILDYYEEGNSWSLLTTDLYKIEGERDHGYSILHINTTIPKIGDVIDPSETKFLIIKYYNKIILSPNRNITILQDDGTSHGIIRQITSISDNNGEFVKYIDDSTIEITVIDSTFNQPNAKYYILIDNGFVKNRNYQEPIISIQNSGWSFITKNTGSVSSKFNLKKKFKEVVNSTDIDGKVQLTTDGTSYFKSIKHDKIKRKEFFDNLRLELAKAIPVSSERITTSGRHQIDTTVSLEQYILSINIKKAKNKGERSVNSIAEDLNTLIKNKLITVIGSGSYSNYLDHEYGYE</sequence>
<dbReference type="Proteomes" id="UP000232722">
    <property type="component" value="Unassembled WGS sequence"/>
</dbReference>
<dbReference type="EMBL" id="LLXJ01000542">
    <property type="protein sequence ID" value="PKC08437.1"/>
    <property type="molecule type" value="Genomic_DNA"/>
</dbReference>
<dbReference type="VEuPathDB" id="FungiDB:FUN_020412"/>
<dbReference type="VEuPathDB" id="FungiDB:RhiirA1_454174"/>
<feature type="signal peptide" evidence="1">
    <location>
        <begin position="1"/>
        <end position="24"/>
    </location>
</feature>
<proteinExistence type="predicted"/>
<organism evidence="2 3">
    <name type="scientific">Rhizophagus irregularis</name>
    <dbReference type="NCBI Taxonomy" id="588596"/>
    <lineage>
        <taxon>Eukaryota</taxon>
        <taxon>Fungi</taxon>
        <taxon>Fungi incertae sedis</taxon>
        <taxon>Mucoromycota</taxon>
        <taxon>Glomeromycotina</taxon>
        <taxon>Glomeromycetes</taxon>
        <taxon>Glomerales</taxon>
        <taxon>Glomeraceae</taxon>
        <taxon>Rhizophagus</taxon>
    </lineage>
</organism>
<evidence type="ECO:0000313" key="3">
    <source>
        <dbReference type="Proteomes" id="UP000232722"/>
    </source>
</evidence>
<name>A0A2N0PNM0_9GLOM</name>
<reference evidence="2 3" key="2">
    <citation type="submission" date="2017-09" db="EMBL/GenBank/DDBJ databases">
        <title>Extensive intraspecific genome diversity in a model arbuscular mycorrhizal fungus.</title>
        <authorList>
            <person name="Chen E.C."/>
            <person name="Morin E."/>
            <person name="Beaudet D."/>
            <person name="Noel J."/>
            <person name="Ndikumana S."/>
            <person name="Charron P."/>
            <person name="St-Onge C."/>
            <person name="Giorgi J."/>
            <person name="Grigoriev I.V."/>
            <person name="Roux C."/>
            <person name="Martin F.M."/>
            <person name="Corradi N."/>
        </authorList>
    </citation>
    <scope>NUCLEOTIDE SEQUENCE [LARGE SCALE GENOMIC DNA]</scope>
    <source>
        <strain evidence="2 3">A5</strain>
    </source>
</reference>
<evidence type="ECO:0000256" key="1">
    <source>
        <dbReference type="SAM" id="SignalP"/>
    </source>
</evidence>
<dbReference type="AlphaFoldDB" id="A0A2N0PNM0"/>
<comment type="caution">
    <text evidence="2">The sequence shown here is derived from an EMBL/GenBank/DDBJ whole genome shotgun (WGS) entry which is preliminary data.</text>
</comment>
<protein>
    <submittedName>
        <fullName evidence="2">Uncharacterized protein</fullName>
    </submittedName>
</protein>
<evidence type="ECO:0000313" key="2">
    <source>
        <dbReference type="EMBL" id="PKC08437.1"/>
    </source>
</evidence>